<protein>
    <recommendedName>
        <fullName evidence="2">B30.2/SPRY domain-containing protein</fullName>
    </recommendedName>
</protein>
<dbReference type="Gene3D" id="2.60.120.920">
    <property type="match status" value="1"/>
</dbReference>
<accession>A0A3B3QQ49</accession>
<dbReference type="InterPro" id="IPR050143">
    <property type="entry name" value="TRIM/RBCC"/>
</dbReference>
<dbReference type="PROSITE" id="PS50188">
    <property type="entry name" value="B302_SPRY"/>
    <property type="match status" value="1"/>
</dbReference>
<reference evidence="3" key="2">
    <citation type="submission" date="2025-09" db="UniProtKB">
        <authorList>
            <consortium name="Ensembl"/>
        </authorList>
    </citation>
    <scope>IDENTIFICATION</scope>
</reference>
<proteinExistence type="predicted"/>
<dbReference type="InterPro" id="IPR003879">
    <property type="entry name" value="Butyrophylin_SPRY"/>
</dbReference>
<dbReference type="Ensembl" id="ENSPKIT00000032338.1">
    <property type="protein sequence ID" value="ENSPKIP00000008263.1"/>
    <property type="gene ID" value="ENSPKIG00000023831.1"/>
</dbReference>
<feature type="transmembrane region" description="Helical" evidence="1">
    <location>
        <begin position="34"/>
        <end position="58"/>
    </location>
</feature>
<name>A0A3B3QQ49_9TELE</name>
<dbReference type="SUPFAM" id="SSF49899">
    <property type="entry name" value="Concanavalin A-like lectins/glucanases"/>
    <property type="match status" value="1"/>
</dbReference>
<dbReference type="PANTHER" id="PTHR24103">
    <property type="entry name" value="E3 UBIQUITIN-PROTEIN LIGASE TRIM"/>
    <property type="match status" value="1"/>
</dbReference>
<dbReference type="AlphaFoldDB" id="A0A3B3QQ49"/>
<dbReference type="InterPro" id="IPR043136">
    <property type="entry name" value="B30.2/SPRY_sf"/>
</dbReference>
<feature type="domain" description="B30.2/SPRY" evidence="2">
    <location>
        <begin position="85"/>
        <end position="278"/>
    </location>
</feature>
<reference evidence="3" key="1">
    <citation type="submission" date="2025-08" db="UniProtKB">
        <authorList>
            <consortium name="Ensembl"/>
        </authorList>
    </citation>
    <scope>IDENTIFICATION</scope>
</reference>
<sequence>MECWEMYIGLWPVLHSFFFCLLTYFISVTLREGLLFWLLVLGAVCAAVILLFDIFYFYDKFWKRATPEFPEKGCLVDGSLWNEWHEEKSCQTDDFLWKQRHEVDVTLDRDTAHHKLKISDDAKEVQWIEEGIQCVSKETNHFDTEPFVLGNIMRCWRSYWCVDVEGKEYWVLGVAADTSSRKGQLELSPSNGFWVIRVSNGRSVKVMTEEVEVRTDIPIPTKVGIYLDYEEKEVSFYNAVDGLCIYTFKIGQGSDRTARPLFSPWSNDSDKISVLSIK</sequence>
<evidence type="ECO:0000256" key="1">
    <source>
        <dbReference type="SAM" id="Phobius"/>
    </source>
</evidence>
<dbReference type="Pfam" id="PF13765">
    <property type="entry name" value="PRY"/>
    <property type="match status" value="1"/>
</dbReference>
<evidence type="ECO:0000313" key="3">
    <source>
        <dbReference type="Ensembl" id="ENSPKIP00000008263.1"/>
    </source>
</evidence>
<organism evidence="3 4">
    <name type="scientific">Paramormyrops kingsleyae</name>
    <dbReference type="NCBI Taxonomy" id="1676925"/>
    <lineage>
        <taxon>Eukaryota</taxon>
        <taxon>Metazoa</taxon>
        <taxon>Chordata</taxon>
        <taxon>Craniata</taxon>
        <taxon>Vertebrata</taxon>
        <taxon>Euteleostomi</taxon>
        <taxon>Actinopterygii</taxon>
        <taxon>Neopterygii</taxon>
        <taxon>Teleostei</taxon>
        <taxon>Osteoglossocephala</taxon>
        <taxon>Osteoglossomorpha</taxon>
        <taxon>Osteoglossiformes</taxon>
        <taxon>Mormyridae</taxon>
        <taxon>Paramormyrops</taxon>
    </lineage>
</organism>
<dbReference type="InterPro" id="IPR006574">
    <property type="entry name" value="PRY"/>
</dbReference>
<dbReference type="InterPro" id="IPR001870">
    <property type="entry name" value="B30.2/SPRY"/>
</dbReference>
<dbReference type="InterPro" id="IPR013320">
    <property type="entry name" value="ConA-like_dom_sf"/>
</dbReference>
<dbReference type="PRINTS" id="PR01407">
    <property type="entry name" value="BUTYPHLNCDUF"/>
</dbReference>
<feature type="transmembrane region" description="Helical" evidence="1">
    <location>
        <begin position="7"/>
        <end position="28"/>
    </location>
</feature>
<keyword evidence="1" id="KW-0472">Membrane</keyword>
<keyword evidence="1" id="KW-0812">Transmembrane</keyword>
<dbReference type="GeneTree" id="ENSGT01120000271914"/>
<evidence type="ECO:0000313" key="4">
    <source>
        <dbReference type="Proteomes" id="UP000261540"/>
    </source>
</evidence>
<dbReference type="InterPro" id="IPR003877">
    <property type="entry name" value="SPRY_dom"/>
</dbReference>
<keyword evidence="1" id="KW-1133">Transmembrane helix</keyword>
<evidence type="ECO:0000259" key="2">
    <source>
        <dbReference type="PROSITE" id="PS50188"/>
    </source>
</evidence>
<dbReference type="SMART" id="SM00449">
    <property type="entry name" value="SPRY"/>
    <property type="match status" value="1"/>
</dbReference>
<keyword evidence="4" id="KW-1185">Reference proteome</keyword>
<dbReference type="Proteomes" id="UP000261540">
    <property type="component" value="Unplaced"/>
</dbReference>
<dbReference type="Pfam" id="PF00622">
    <property type="entry name" value="SPRY"/>
    <property type="match status" value="1"/>
</dbReference>